<keyword evidence="2" id="KW-1185">Reference proteome</keyword>
<sequence>MIELFKNIKLAIGVISTIAIVLSAFRFEILDTNDDDYFVTPATSTNGNRMVTIDKKILDAMSKFDHNLRHLQLKGKETSSSRHNDCSRLLSDFYDAINSAKKINEEFRKLLSSYKQQQQQSSMMMMDDDKSKRSSSSLIKQKQERRGLRKNSKTISYSIQFGSKIYVMSFYWPRLIEAFFGTDID</sequence>
<gene>
    <name evidence="3" type="primary">LOC113793917</name>
</gene>
<protein>
    <submittedName>
        <fullName evidence="3">Uncharacterized protein LOC113793917</fullName>
    </submittedName>
</protein>
<evidence type="ECO:0000256" key="1">
    <source>
        <dbReference type="SAM" id="MobiDB-lite"/>
    </source>
</evidence>
<proteinExistence type="predicted"/>
<dbReference type="OMA" id="SSRHNDC"/>
<organism evidence="2 3">
    <name type="scientific">Dermatophagoides pteronyssinus</name>
    <name type="common">European house dust mite</name>
    <dbReference type="NCBI Taxonomy" id="6956"/>
    <lineage>
        <taxon>Eukaryota</taxon>
        <taxon>Metazoa</taxon>
        <taxon>Ecdysozoa</taxon>
        <taxon>Arthropoda</taxon>
        <taxon>Chelicerata</taxon>
        <taxon>Arachnida</taxon>
        <taxon>Acari</taxon>
        <taxon>Acariformes</taxon>
        <taxon>Sarcoptiformes</taxon>
        <taxon>Astigmata</taxon>
        <taxon>Psoroptidia</taxon>
        <taxon>Analgoidea</taxon>
        <taxon>Pyroglyphidae</taxon>
        <taxon>Dermatophagoidinae</taxon>
        <taxon>Dermatophagoides</taxon>
    </lineage>
</organism>
<evidence type="ECO:0000313" key="3">
    <source>
        <dbReference type="RefSeq" id="XP_027199793.1"/>
    </source>
</evidence>
<dbReference type="AlphaFoldDB" id="A0A6P6Y2S8"/>
<name>A0A6P6Y2S8_DERPT</name>
<dbReference type="RefSeq" id="XP_027199793.1">
    <property type="nucleotide sequence ID" value="XM_027343992.1"/>
</dbReference>
<evidence type="ECO:0000313" key="2">
    <source>
        <dbReference type="Proteomes" id="UP000515146"/>
    </source>
</evidence>
<dbReference type="OrthoDB" id="6506917at2759"/>
<feature type="region of interest" description="Disordered" evidence="1">
    <location>
        <begin position="121"/>
        <end position="147"/>
    </location>
</feature>
<accession>A0A6P6Y2S8</accession>
<dbReference type="KEGG" id="dpte:113793917"/>
<dbReference type="Proteomes" id="UP000515146">
    <property type="component" value="Unplaced"/>
</dbReference>
<dbReference type="InParanoid" id="A0A6P6Y2S8"/>
<reference evidence="3" key="1">
    <citation type="submission" date="2025-08" db="UniProtKB">
        <authorList>
            <consortium name="RefSeq"/>
        </authorList>
    </citation>
    <scope>IDENTIFICATION</scope>
    <source>
        <strain evidence="3">Airmid</strain>
    </source>
</reference>